<evidence type="ECO:0000256" key="1">
    <source>
        <dbReference type="SAM" id="MobiDB-lite"/>
    </source>
</evidence>
<comment type="caution">
    <text evidence="2">The sequence shown here is derived from an EMBL/GenBank/DDBJ whole genome shotgun (WGS) entry which is preliminary data.</text>
</comment>
<dbReference type="AlphaFoldDB" id="A0A1R3GFF7"/>
<organism evidence="2 3">
    <name type="scientific">Corchorus capsularis</name>
    <name type="common">Jute</name>
    <dbReference type="NCBI Taxonomy" id="210143"/>
    <lineage>
        <taxon>Eukaryota</taxon>
        <taxon>Viridiplantae</taxon>
        <taxon>Streptophyta</taxon>
        <taxon>Embryophyta</taxon>
        <taxon>Tracheophyta</taxon>
        <taxon>Spermatophyta</taxon>
        <taxon>Magnoliopsida</taxon>
        <taxon>eudicotyledons</taxon>
        <taxon>Gunneridae</taxon>
        <taxon>Pentapetalae</taxon>
        <taxon>rosids</taxon>
        <taxon>malvids</taxon>
        <taxon>Malvales</taxon>
        <taxon>Malvaceae</taxon>
        <taxon>Grewioideae</taxon>
        <taxon>Apeibeae</taxon>
        <taxon>Corchorus</taxon>
    </lineage>
</organism>
<reference evidence="2 3" key="1">
    <citation type="submission" date="2013-09" db="EMBL/GenBank/DDBJ databases">
        <title>Corchorus capsularis genome sequencing.</title>
        <authorList>
            <person name="Alam M."/>
            <person name="Haque M.S."/>
            <person name="Islam M.S."/>
            <person name="Emdad E.M."/>
            <person name="Islam M.M."/>
            <person name="Ahmed B."/>
            <person name="Halim A."/>
            <person name="Hossen Q.M.M."/>
            <person name="Hossain M.Z."/>
            <person name="Ahmed R."/>
            <person name="Khan M.M."/>
            <person name="Islam R."/>
            <person name="Rashid M.M."/>
            <person name="Khan S.A."/>
            <person name="Rahman M.S."/>
            <person name="Alam M."/>
        </authorList>
    </citation>
    <scope>NUCLEOTIDE SEQUENCE [LARGE SCALE GENOMIC DNA]</scope>
    <source>
        <strain evidence="3">cv. CVL-1</strain>
        <tissue evidence="2">Whole seedling</tissue>
    </source>
</reference>
<dbReference type="Gramene" id="OMO56823">
    <property type="protein sequence ID" value="OMO56823"/>
    <property type="gene ID" value="CCACVL1_26246"/>
</dbReference>
<feature type="region of interest" description="Disordered" evidence="1">
    <location>
        <begin position="1"/>
        <end position="22"/>
    </location>
</feature>
<dbReference type="EMBL" id="AWWV01014454">
    <property type="protein sequence ID" value="OMO56823.1"/>
    <property type="molecule type" value="Genomic_DNA"/>
</dbReference>
<keyword evidence="3" id="KW-1185">Reference proteome</keyword>
<name>A0A1R3GFF7_COCAP</name>
<dbReference type="Proteomes" id="UP000188268">
    <property type="component" value="Unassembled WGS sequence"/>
</dbReference>
<evidence type="ECO:0000313" key="3">
    <source>
        <dbReference type="Proteomes" id="UP000188268"/>
    </source>
</evidence>
<feature type="compositionally biased region" description="Polar residues" evidence="1">
    <location>
        <begin position="1"/>
        <end position="16"/>
    </location>
</feature>
<gene>
    <name evidence="2" type="ORF">CCACVL1_26246</name>
</gene>
<sequence>MAHESSSSNLWGTTTTHHMKND</sequence>
<protein>
    <submittedName>
        <fullName evidence="2">Uncharacterized protein</fullName>
    </submittedName>
</protein>
<evidence type="ECO:0000313" key="2">
    <source>
        <dbReference type="EMBL" id="OMO56823.1"/>
    </source>
</evidence>
<accession>A0A1R3GFF7</accession>
<proteinExistence type="predicted"/>